<dbReference type="Proteomes" id="UP000006304">
    <property type="component" value="Chromosome"/>
</dbReference>
<dbReference type="eggNOG" id="ENOG5031NEQ">
    <property type="taxonomic scope" value="Bacteria"/>
</dbReference>
<name>K0ESR2_NOCB7</name>
<dbReference type="RefSeq" id="WP_014985663.1">
    <property type="nucleotide sequence ID" value="NC_018681.1"/>
</dbReference>
<dbReference type="EMBL" id="CP003876">
    <property type="protein sequence ID" value="AFU02808.1"/>
    <property type="molecule type" value="Genomic_DNA"/>
</dbReference>
<gene>
    <name evidence="1" type="ORF">O3I_024265</name>
</gene>
<evidence type="ECO:0000313" key="1">
    <source>
        <dbReference type="EMBL" id="AFU02808.1"/>
    </source>
</evidence>
<accession>K0ESR2</accession>
<proteinExistence type="predicted"/>
<reference evidence="1 2" key="1">
    <citation type="journal article" date="2012" name="J. Bacteriol.">
        <title>Complete genome sequence of Nocardia brasiliensis HUJEG-1.</title>
        <authorList>
            <person name="Vera-Cabrera L."/>
            <person name="Ortiz-Lopez R."/>
            <person name="Elizondo-Gonzalez R."/>
            <person name="Perez-Maya A.A."/>
            <person name="Ocampo-Candiani J."/>
        </authorList>
    </citation>
    <scope>NUCLEOTIDE SEQUENCE [LARGE SCALE GENOMIC DNA]</scope>
    <source>
        <strain evidence="2">ATCC 700358</strain>
    </source>
</reference>
<dbReference type="AlphaFoldDB" id="K0ESR2"/>
<sequence length="348" mass="38304">MQDEFTSAPTTIRKGKFEAAVVAARIISLAEIMHIPGFTDLAPEHMYRMAHTASNRQWVSRPVYWMQRGRSAAWLRGSDPDYQAEQVRLEDKLRADLHHRVAAAADGDHSLIDQLEAGGPSMVSWLPKLQELLGDGHGPVHLLDSPADTAGPWRGIAASADPEERAQMAVAQWNSDFLDLVPRFATALHTRLRDVRVCDWDTEGPALLYFFEDANGDTVVWVGWDPHSSAGPRPPFWDTLPSAVRRFLNDVHPGFTMLDGESFGLAQPSYMSTFDAWAGWTNGIPDWDHEVPIAATRMLWLTGNGGDTALCASPDLTVGEVAVLFEGDFSTSELGPELDSLMLSALSL</sequence>
<evidence type="ECO:0000313" key="2">
    <source>
        <dbReference type="Proteomes" id="UP000006304"/>
    </source>
</evidence>
<dbReference type="HOGENOM" id="CLU_796503_0_0_11"/>
<organism evidence="1 2">
    <name type="scientific">Nocardia brasiliensis (strain ATCC 700358 / HUJEG-1)</name>
    <dbReference type="NCBI Taxonomy" id="1133849"/>
    <lineage>
        <taxon>Bacteria</taxon>
        <taxon>Bacillati</taxon>
        <taxon>Actinomycetota</taxon>
        <taxon>Actinomycetes</taxon>
        <taxon>Mycobacteriales</taxon>
        <taxon>Nocardiaceae</taxon>
        <taxon>Nocardia</taxon>
    </lineage>
</organism>
<keyword evidence="2" id="KW-1185">Reference proteome</keyword>
<dbReference type="KEGG" id="nbr:O3I_024265"/>
<dbReference type="STRING" id="1133849.O3I_024265"/>
<protein>
    <submittedName>
        <fullName evidence="1">Uncharacterized protein</fullName>
    </submittedName>
</protein>